<proteinExistence type="predicted"/>
<protein>
    <submittedName>
        <fullName evidence="6">Conserved domain protein</fullName>
    </submittedName>
</protein>
<evidence type="ECO:0000256" key="3">
    <source>
        <dbReference type="SAM" id="MobiDB-lite"/>
    </source>
</evidence>
<evidence type="ECO:0000259" key="4">
    <source>
        <dbReference type="PROSITE" id="PS50043"/>
    </source>
</evidence>
<sequence>MAAASDREWTQRLAALAGRLRESRDGREAARAVVEAIVPSESGAFVLSCGGGAPVRLLAAEGPPAADIRSRNADDLLLLPQLLMQSGEPRIILDLAADARAAPLRGWGLGSGTLVALPVRGGGGVRAILAVVRPGQQALSAADLAGLQAAADMLGLALEQERLHESAEEQVRQLLALGQVARMLTTEFDTEAVLTLIIDAAVSVFRLDLCCLLMYDGRGHLRVRAARGLSAQEAAHLVFPAGRAPDPERFRALGYVSVVLHRVPGSRQLLGYLAAGTRAASPLDASDRSPLATWASLAGVALENSRWMAEVEAAQQDTVEALVAVLESREAGRRTVPIRASAAYATVLAGNMGLSEQEVRDLYLAALLAYAEPGRPGGSILAGADSPRLNRVRRVLEALGERWDGTGPLGLREGGIPLSARILAVARAFAEALEAGSADGTPSPAAALERVKAGKGTQFDPLVVAALESHVWSAMSFLPAASGEAWQADATDPARGQPRGGAGSAPPPPVVDPQPPEAGAGPEVSSPVPPAERARQETAASVTSPHPDLSVLTQREREVLAHVAQGLSNREIAARLFLSEATVKTHVSRILQKLGLPDRTKAAVFMLTTQD</sequence>
<dbReference type="InterPro" id="IPR029016">
    <property type="entry name" value="GAF-like_dom_sf"/>
</dbReference>
<dbReference type="eggNOG" id="COG2206">
    <property type="taxonomic scope" value="Bacteria"/>
</dbReference>
<evidence type="ECO:0000259" key="5">
    <source>
        <dbReference type="PROSITE" id="PS51832"/>
    </source>
</evidence>
<dbReference type="Pfam" id="PF13487">
    <property type="entry name" value="HD_5"/>
    <property type="match status" value="1"/>
</dbReference>
<accession>Q67LV8</accession>
<dbReference type="SMART" id="SM00421">
    <property type="entry name" value="HTH_LUXR"/>
    <property type="match status" value="1"/>
</dbReference>
<dbReference type="GO" id="GO:0003677">
    <property type="term" value="F:DNA binding"/>
    <property type="evidence" value="ECO:0007669"/>
    <property type="project" value="InterPro"/>
</dbReference>
<dbReference type="eggNOG" id="COG2197">
    <property type="taxonomic scope" value="Bacteria"/>
</dbReference>
<dbReference type="Gene3D" id="1.10.3210.10">
    <property type="entry name" value="Hypothetical protein af1432"/>
    <property type="match status" value="1"/>
</dbReference>
<dbReference type="KEGG" id="sth:STH2353"/>
<dbReference type="eggNOG" id="COG2203">
    <property type="taxonomic scope" value="Bacteria"/>
</dbReference>
<keyword evidence="1" id="KW-0805">Transcription regulation</keyword>
<dbReference type="STRING" id="292459.STH2353"/>
<dbReference type="RefSeq" id="WP_011196476.1">
    <property type="nucleotide sequence ID" value="NC_006177.1"/>
</dbReference>
<dbReference type="InterPro" id="IPR003018">
    <property type="entry name" value="GAF"/>
</dbReference>
<dbReference type="CDD" id="cd06170">
    <property type="entry name" value="LuxR_C_like"/>
    <property type="match status" value="1"/>
</dbReference>
<feature type="region of interest" description="Disordered" evidence="3">
    <location>
        <begin position="486"/>
        <end position="550"/>
    </location>
</feature>
<dbReference type="InterPro" id="IPR016032">
    <property type="entry name" value="Sig_transdc_resp-reg_C-effctor"/>
</dbReference>
<dbReference type="Pfam" id="PF00196">
    <property type="entry name" value="GerE"/>
    <property type="match status" value="1"/>
</dbReference>
<dbReference type="InterPro" id="IPR052020">
    <property type="entry name" value="Cyclic_di-GMP/3'3'-cGAMP_PDE"/>
</dbReference>
<dbReference type="InterPro" id="IPR000792">
    <property type="entry name" value="Tscrpt_reg_LuxR_C"/>
</dbReference>
<dbReference type="InterPro" id="IPR036388">
    <property type="entry name" value="WH-like_DNA-bd_sf"/>
</dbReference>
<dbReference type="InterPro" id="IPR037522">
    <property type="entry name" value="HD_GYP_dom"/>
</dbReference>
<evidence type="ECO:0000313" key="7">
    <source>
        <dbReference type="Proteomes" id="UP000000417"/>
    </source>
</evidence>
<evidence type="ECO:0000256" key="1">
    <source>
        <dbReference type="ARBA" id="ARBA00023015"/>
    </source>
</evidence>
<name>Q67LV8_SYMTH</name>
<dbReference type="EMBL" id="AP006840">
    <property type="protein sequence ID" value="BAD41338.1"/>
    <property type="molecule type" value="Genomic_DNA"/>
</dbReference>
<feature type="domain" description="HD-GYP" evidence="5">
    <location>
        <begin position="284"/>
        <end position="483"/>
    </location>
</feature>
<dbReference type="AlphaFoldDB" id="Q67LV8"/>
<gene>
    <name evidence="6" type="ordered locus">STH2353</name>
</gene>
<evidence type="ECO:0000256" key="2">
    <source>
        <dbReference type="ARBA" id="ARBA00023163"/>
    </source>
</evidence>
<dbReference type="PROSITE" id="PS00622">
    <property type="entry name" value="HTH_LUXR_1"/>
    <property type="match status" value="1"/>
</dbReference>
<evidence type="ECO:0000313" key="6">
    <source>
        <dbReference type="EMBL" id="BAD41338.1"/>
    </source>
</evidence>
<dbReference type="PANTHER" id="PTHR45228">
    <property type="entry name" value="CYCLIC DI-GMP PHOSPHODIESTERASE TM_0186-RELATED"/>
    <property type="match status" value="1"/>
</dbReference>
<dbReference type="PROSITE" id="PS50043">
    <property type="entry name" value="HTH_LUXR_2"/>
    <property type="match status" value="1"/>
</dbReference>
<dbReference type="HOGENOM" id="CLU_446825_0_0_9"/>
<dbReference type="OrthoDB" id="3177100at2"/>
<dbReference type="PRINTS" id="PR00038">
    <property type="entry name" value="HTHLUXR"/>
</dbReference>
<dbReference type="SUPFAM" id="SSF109604">
    <property type="entry name" value="HD-domain/PDEase-like"/>
    <property type="match status" value="1"/>
</dbReference>
<feature type="domain" description="HTH luxR-type" evidence="4">
    <location>
        <begin position="545"/>
        <end position="610"/>
    </location>
</feature>
<dbReference type="SUPFAM" id="SSF46894">
    <property type="entry name" value="C-terminal effector domain of the bipartite response regulators"/>
    <property type="match status" value="1"/>
</dbReference>
<dbReference type="PROSITE" id="PS51832">
    <property type="entry name" value="HD_GYP"/>
    <property type="match status" value="1"/>
</dbReference>
<dbReference type="Gene3D" id="3.30.450.40">
    <property type="match status" value="2"/>
</dbReference>
<dbReference type="SUPFAM" id="SSF55781">
    <property type="entry name" value="GAF domain-like"/>
    <property type="match status" value="2"/>
</dbReference>
<feature type="compositionally biased region" description="Pro residues" evidence="3">
    <location>
        <begin position="505"/>
        <end position="516"/>
    </location>
</feature>
<keyword evidence="7" id="KW-1185">Reference proteome</keyword>
<dbReference type="Gene3D" id="1.10.10.10">
    <property type="entry name" value="Winged helix-like DNA-binding domain superfamily/Winged helix DNA-binding domain"/>
    <property type="match status" value="1"/>
</dbReference>
<reference evidence="6 7" key="1">
    <citation type="journal article" date="2004" name="Nucleic Acids Res.">
        <title>Genome sequence of Symbiobacterium thermophilum, an uncultivable bacterium that depends on microbial commensalism.</title>
        <authorList>
            <person name="Ueda K."/>
            <person name="Yamashita A."/>
            <person name="Ishikawa J."/>
            <person name="Shimada M."/>
            <person name="Watsuji T."/>
            <person name="Morimura K."/>
            <person name="Ikeda H."/>
            <person name="Hattori M."/>
            <person name="Beppu T."/>
        </authorList>
    </citation>
    <scope>NUCLEOTIDE SEQUENCE [LARGE SCALE GENOMIC DNA]</scope>
    <source>
        <strain evidence="7">T / IAM 14863</strain>
    </source>
</reference>
<dbReference type="SMART" id="SM00065">
    <property type="entry name" value="GAF"/>
    <property type="match status" value="1"/>
</dbReference>
<dbReference type="Proteomes" id="UP000000417">
    <property type="component" value="Chromosome"/>
</dbReference>
<dbReference type="GO" id="GO:0006355">
    <property type="term" value="P:regulation of DNA-templated transcription"/>
    <property type="evidence" value="ECO:0007669"/>
    <property type="project" value="InterPro"/>
</dbReference>
<keyword evidence="2" id="KW-0804">Transcription</keyword>
<organism evidence="6 7">
    <name type="scientific">Symbiobacterium thermophilum (strain DSM 24528 / JCM 14929 / IAM 14863 / T)</name>
    <dbReference type="NCBI Taxonomy" id="292459"/>
    <lineage>
        <taxon>Bacteria</taxon>
        <taxon>Bacillati</taxon>
        <taxon>Bacillota</taxon>
        <taxon>Clostridia</taxon>
        <taxon>Eubacteriales</taxon>
        <taxon>Symbiobacteriaceae</taxon>
        <taxon>Symbiobacterium</taxon>
    </lineage>
</organism>